<organism evidence="1">
    <name type="scientific">viral metagenome</name>
    <dbReference type="NCBI Taxonomy" id="1070528"/>
    <lineage>
        <taxon>unclassified sequences</taxon>
        <taxon>metagenomes</taxon>
        <taxon>organismal metagenomes</taxon>
    </lineage>
</organism>
<proteinExistence type="predicted"/>
<name>A0A6C0CWL9_9ZZZZ</name>
<protein>
    <submittedName>
        <fullName evidence="1">Uncharacterized protein</fullName>
    </submittedName>
</protein>
<evidence type="ECO:0000313" key="1">
    <source>
        <dbReference type="EMBL" id="QHT08908.1"/>
    </source>
</evidence>
<sequence>MSHFPQYNVNNEHQLIRRQNTFVLDRKLITFHSQDRDVSQWPNANYFEVTLPETLNNVQSMRLVEIQLPGNQYVFSNNQQNIKMQFYIIPNVSTQTSKYLALEAQSTVPYEITIQEGFFTPSEMATEIQNLMNQVVTNFLVNEAGLSGAVYDNFSVYYDQVGQQMYFGNNFDNFQFNFTQQIKYDVPCDAIINDNQPNEVWYQYANWGLPSYLGFSKAIYNPIDISGNFSFEYASYDWLIPNTSILPPSVTPHAYYIAAPNTICMFGDSAIYMEMDKYNNIDELYPYPMRTTNTYNNDYNGKVNSAFAKIPITTTPNSQIFDSRNGFLQNVTQYHPPIDKIKKLKFKFRYHDGRLVEFKDCNFNFTIAFNQLKDEIARDYVVRVPAEYNL</sequence>
<dbReference type="AlphaFoldDB" id="A0A6C0CWL9"/>
<accession>A0A6C0CWL9</accession>
<dbReference type="EMBL" id="MN739503">
    <property type="protein sequence ID" value="QHT08908.1"/>
    <property type="molecule type" value="Genomic_DNA"/>
</dbReference>
<reference evidence="1" key="1">
    <citation type="journal article" date="2020" name="Nature">
        <title>Giant virus diversity and host interactions through global metagenomics.</title>
        <authorList>
            <person name="Schulz F."/>
            <person name="Roux S."/>
            <person name="Paez-Espino D."/>
            <person name="Jungbluth S."/>
            <person name="Walsh D.A."/>
            <person name="Denef V.J."/>
            <person name="McMahon K.D."/>
            <person name="Konstantinidis K.T."/>
            <person name="Eloe-Fadrosh E.A."/>
            <person name="Kyrpides N.C."/>
            <person name="Woyke T."/>
        </authorList>
    </citation>
    <scope>NUCLEOTIDE SEQUENCE</scope>
    <source>
        <strain evidence="1">GVMAG-M-3300023109-53</strain>
    </source>
</reference>